<dbReference type="EMBL" id="CP121196">
    <property type="protein sequence ID" value="XBH17442.1"/>
    <property type="molecule type" value="Genomic_DNA"/>
</dbReference>
<feature type="region of interest" description="Disordered" evidence="1">
    <location>
        <begin position="96"/>
        <end position="116"/>
    </location>
</feature>
<protein>
    <submittedName>
        <fullName evidence="3">Uncharacterized protein</fullName>
    </submittedName>
</protein>
<evidence type="ECO:0000313" key="3">
    <source>
        <dbReference type="EMBL" id="XBH17442.1"/>
    </source>
</evidence>
<name>A0AAU7DJD5_9BACT</name>
<evidence type="ECO:0000256" key="1">
    <source>
        <dbReference type="SAM" id="MobiDB-lite"/>
    </source>
</evidence>
<dbReference type="AlphaFoldDB" id="A0AAU7DJD5"/>
<dbReference type="RefSeq" id="WP_348262667.1">
    <property type="nucleotide sequence ID" value="NZ_CP121196.1"/>
</dbReference>
<feature type="compositionally biased region" description="Polar residues" evidence="1">
    <location>
        <begin position="106"/>
        <end position="116"/>
    </location>
</feature>
<gene>
    <name evidence="3" type="ORF">P8935_23110</name>
</gene>
<organism evidence="3">
    <name type="scientific">Telmatobacter sp. DSM 110680</name>
    <dbReference type="NCBI Taxonomy" id="3036704"/>
    <lineage>
        <taxon>Bacteria</taxon>
        <taxon>Pseudomonadati</taxon>
        <taxon>Acidobacteriota</taxon>
        <taxon>Terriglobia</taxon>
        <taxon>Terriglobales</taxon>
        <taxon>Acidobacteriaceae</taxon>
        <taxon>Telmatobacter</taxon>
    </lineage>
</organism>
<evidence type="ECO:0000256" key="2">
    <source>
        <dbReference type="SAM" id="SignalP"/>
    </source>
</evidence>
<proteinExistence type="predicted"/>
<feature type="signal peptide" evidence="2">
    <location>
        <begin position="1"/>
        <end position="28"/>
    </location>
</feature>
<keyword evidence="2" id="KW-0732">Signal</keyword>
<sequence>MRVKNGWIMLAIMALWTALPGLSCLAPAAHQDCCRQMMQDCGSSMAMADPSCCKVHSSDPSMPPAQASRPEGTSLSAHIFLSLKFDLVSLDETKTTPVAETPPRASASSHISILRI</sequence>
<accession>A0AAU7DJD5</accession>
<reference evidence="3" key="1">
    <citation type="submission" date="2023-03" db="EMBL/GenBank/DDBJ databases">
        <title>Edaphobacter sp.</title>
        <authorList>
            <person name="Huber K.J."/>
            <person name="Papendorf J."/>
            <person name="Pilke C."/>
            <person name="Bunk B."/>
            <person name="Sproeer C."/>
            <person name="Pester M."/>
        </authorList>
    </citation>
    <scope>NUCLEOTIDE SEQUENCE</scope>
    <source>
        <strain evidence="3">DSM 110680</strain>
    </source>
</reference>
<feature type="chain" id="PRO_5043817650" evidence="2">
    <location>
        <begin position="29"/>
        <end position="116"/>
    </location>
</feature>